<dbReference type="EMBL" id="CP003837">
    <property type="protein sequence ID" value="AGH43518.1"/>
    <property type="molecule type" value="Genomic_DNA"/>
</dbReference>
<sequence>MMSRLLNRFPIPYSEEPSHHDKAVIEEPRCLIHQKSNDFIFQQT</sequence>
<dbReference type="KEGG" id="gps:C427_1409"/>
<reference evidence="1 2" key="1">
    <citation type="journal article" date="2013" name="Genome Announc.">
        <title>Complete Genome Sequence of Glaciecola psychrophila Strain 170T.</title>
        <authorList>
            <person name="Yin J."/>
            <person name="Chen J."/>
            <person name="Liu G."/>
            <person name="Yu Y."/>
            <person name="Song L."/>
            <person name="Wang X."/>
            <person name="Qu X."/>
        </authorList>
    </citation>
    <scope>NUCLEOTIDE SEQUENCE [LARGE SCALE GENOMIC DNA]</scope>
    <source>
        <strain evidence="1 2">170</strain>
    </source>
</reference>
<evidence type="ECO:0000313" key="1">
    <source>
        <dbReference type="EMBL" id="AGH43518.1"/>
    </source>
</evidence>
<name>K6Z3D2_9ALTE</name>
<protein>
    <submittedName>
        <fullName evidence="1">Uncharacterized protein</fullName>
    </submittedName>
</protein>
<organism evidence="1 2">
    <name type="scientific">Paraglaciecola psychrophila 170</name>
    <dbReference type="NCBI Taxonomy" id="1129794"/>
    <lineage>
        <taxon>Bacteria</taxon>
        <taxon>Pseudomonadati</taxon>
        <taxon>Pseudomonadota</taxon>
        <taxon>Gammaproteobacteria</taxon>
        <taxon>Alteromonadales</taxon>
        <taxon>Alteromonadaceae</taxon>
        <taxon>Paraglaciecola</taxon>
    </lineage>
</organism>
<accession>K6Z3D2</accession>
<gene>
    <name evidence="1" type="ORF">C427_1409</name>
</gene>
<proteinExistence type="predicted"/>
<dbReference type="Proteomes" id="UP000011864">
    <property type="component" value="Chromosome"/>
</dbReference>
<evidence type="ECO:0000313" key="2">
    <source>
        <dbReference type="Proteomes" id="UP000011864"/>
    </source>
</evidence>
<keyword evidence="2" id="KW-1185">Reference proteome</keyword>
<dbReference type="AlphaFoldDB" id="K6Z3D2"/>
<dbReference type="HOGENOM" id="CLU_3219741_0_0_6"/>